<protein>
    <submittedName>
        <fullName evidence="2">Uncharacterized protein</fullName>
    </submittedName>
</protein>
<accession>A0A1H0XNZ4</accession>
<dbReference type="InterPro" id="IPR058276">
    <property type="entry name" value="DUF7970"/>
</dbReference>
<dbReference type="Pfam" id="PF25925">
    <property type="entry name" value="DUF7970"/>
    <property type="match status" value="1"/>
</dbReference>
<dbReference type="Proteomes" id="UP000199289">
    <property type="component" value="Unassembled WGS sequence"/>
</dbReference>
<evidence type="ECO:0000256" key="1">
    <source>
        <dbReference type="SAM" id="MobiDB-lite"/>
    </source>
</evidence>
<proteinExistence type="predicted"/>
<dbReference type="EMBL" id="FNKQ01000001">
    <property type="protein sequence ID" value="SDQ04622.1"/>
    <property type="molecule type" value="Genomic_DNA"/>
</dbReference>
<reference evidence="3" key="1">
    <citation type="submission" date="2016-10" db="EMBL/GenBank/DDBJ databases">
        <authorList>
            <person name="Varghese N."/>
            <person name="Submissions S."/>
        </authorList>
    </citation>
    <scope>NUCLEOTIDE SEQUENCE [LARGE SCALE GENOMIC DNA]</scope>
    <source>
        <strain evidence="3">CGMCC 1.12397</strain>
    </source>
</reference>
<evidence type="ECO:0000313" key="2">
    <source>
        <dbReference type="EMBL" id="SDQ04622.1"/>
    </source>
</evidence>
<sequence>MSKMKKGSSADPFKETEQGGTDQATETNEVQFDQSQTDTERRYPYLLRRKTAKDERTMVQFFLQEETTRRGSQSKVEVEQVLNEEILLTDFREAAFRAGLLHPESIIEILQTWGYDL</sequence>
<gene>
    <name evidence="2" type="ORF">SAMN05216278_0053</name>
</gene>
<feature type="compositionally biased region" description="Polar residues" evidence="1">
    <location>
        <begin position="18"/>
        <end position="37"/>
    </location>
</feature>
<dbReference type="AlphaFoldDB" id="A0A1H0XNZ4"/>
<feature type="region of interest" description="Disordered" evidence="1">
    <location>
        <begin position="1"/>
        <end position="43"/>
    </location>
</feature>
<evidence type="ECO:0000313" key="3">
    <source>
        <dbReference type="Proteomes" id="UP000199289"/>
    </source>
</evidence>
<name>A0A1H0XNZ4_9EURY</name>
<organism evidence="2 3">
    <name type="scientific">Halopelagius longus</name>
    <dbReference type="NCBI Taxonomy" id="1236180"/>
    <lineage>
        <taxon>Archaea</taxon>
        <taxon>Methanobacteriati</taxon>
        <taxon>Methanobacteriota</taxon>
        <taxon>Stenosarchaea group</taxon>
        <taxon>Halobacteria</taxon>
        <taxon>Halobacteriales</taxon>
        <taxon>Haloferacaceae</taxon>
    </lineage>
</organism>